<evidence type="ECO:0000256" key="15">
    <source>
        <dbReference type="ARBA" id="ARBA00061395"/>
    </source>
</evidence>
<dbReference type="PROSITE" id="PS50222">
    <property type="entry name" value="EF_HAND_2"/>
    <property type="match status" value="1"/>
</dbReference>
<evidence type="ECO:0000256" key="16">
    <source>
        <dbReference type="ARBA" id="ARBA00067459"/>
    </source>
</evidence>
<keyword evidence="9" id="KW-0851">Voltage-gated channel</keyword>
<keyword evidence="11" id="KW-0406">Ion transport</keyword>
<evidence type="ECO:0000313" key="21">
    <source>
        <dbReference type="Proteomes" id="UP001148614"/>
    </source>
</evidence>
<dbReference type="VEuPathDB" id="FungiDB:F4678DRAFT_143411"/>
<accession>A0A9W8TMT0</accession>
<feature type="transmembrane region" description="Helical" evidence="18">
    <location>
        <begin position="958"/>
        <end position="982"/>
    </location>
</feature>
<dbReference type="FunFam" id="1.20.120.350:FF:000098">
    <property type="entry name" value="Calcium channel subunit Cch1"/>
    <property type="match status" value="1"/>
</dbReference>
<feature type="region of interest" description="Disordered" evidence="17">
    <location>
        <begin position="1988"/>
        <end position="2024"/>
    </location>
</feature>
<feature type="transmembrane region" description="Helical" evidence="18">
    <location>
        <begin position="489"/>
        <end position="508"/>
    </location>
</feature>
<dbReference type="GO" id="GO:0005891">
    <property type="term" value="C:voltage-gated calcium channel complex"/>
    <property type="evidence" value="ECO:0007669"/>
    <property type="project" value="TreeGrafter"/>
</dbReference>
<evidence type="ECO:0000256" key="2">
    <source>
        <dbReference type="ARBA" id="ARBA00022448"/>
    </source>
</evidence>
<dbReference type="GO" id="GO:0005509">
    <property type="term" value="F:calcium ion binding"/>
    <property type="evidence" value="ECO:0007669"/>
    <property type="project" value="InterPro"/>
</dbReference>
<dbReference type="SUPFAM" id="SSF81324">
    <property type="entry name" value="Voltage-gated potassium channels"/>
    <property type="match status" value="4"/>
</dbReference>
<evidence type="ECO:0000256" key="13">
    <source>
        <dbReference type="ARBA" id="ARBA00023180"/>
    </source>
</evidence>
<feature type="region of interest" description="Disordered" evidence="17">
    <location>
        <begin position="1"/>
        <end position="53"/>
    </location>
</feature>
<evidence type="ECO:0000256" key="7">
    <source>
        <dbReference type="ARBA" id="ARBA00022692"/>
    </source>
</evidence>
<evidence type="ECO:0000256" key="17">
    <source>
        <dbReference type="SAM" id="MobiDB-lite"/>
    </source>
</evidence>
<dbReference type="Gene3D" id="1.20.120.350">
    <property type="entry name" value="Voltage-gated potassium channels. Chain C"/>
    <property type="match status" value="5"/>
</dbReference>
<organism evidence="20 21">
    <name type="scientific">Xylaria arbuscula</name>
    <dbReference type="NCBI Taxonomy" id="114810"/>
    <lineage>
        <taxon>Eukaryota</taxon>
        <taxon>Fungi</taxon>
        <taxon>Dikarya</taxon>
        <taxon>Ascomycota</taxon>
        <taxon>Pezizomycotina</taxon>
        <taxon>Sordariomycetes</taxon>
        <taxon>Xylariomycetidae</taxon>
        <taxon>Xylariales</taxon>
        <taxon>Xylariaceae</taxon>
        <taxon>Xylaria</taxon>
    </lineage>
</organism>
<evidence type="ECO:0000256" key="6">
    <source>
        <dbReference type="ARBA" id="ARBA00022673"/>
    </source>
</evidence>
<keyword evidence="5" id="KW-0109">Calcium transport</keyword>
<keyword evidence="10 18" id="KW-1133">Transmembrane helix</keyword>
<feature type="transmembrane region" description="Helical" evidence="18">
    <location>
        <begin position="692"/>
        <end position="716"/>
    </location>
</feature>
<evidence type="ECO:0000313" key="20">
    <source>
        <dbReference type="EMBL" id="KAJ3575926.1"/>
    </source>
</evidence>
<feature type="compositionally biased region" description="Polar residues" evidence="17">
    <location>
        <begin position="133"/>
        <end position="165"/>
    </location>
</feature>
<dbReference type="Gene3D" id="1.10.287.70">
    <property type="match status" value="4"/>
</dbReference>
<dbReference type="FunFam" id="1.10.287.70:FF:000093">
    <property type="entry name" value="Calcium channel subunit Cch1"/>
    <property type="match status" value="1"/>
</dbReference>
<keyword evidence="4" id="KW-0597">Phosphoprotein</keyword>
<feature type="compositionally biased region" description="Pro residues" evidence="17">
    <location>
        <begin position="91"/>
        <end position="107"/>
    </location>
</feature>
<feature type="transmembrane region" description="Helical" evidence="18">
    <location>
        <begin position="338"/>
        <end position="360"/>
    </location>
</feature>
<feature type="transmembrane region" description="Helical" evidence="18">
    <location>
        <begin position="824"/>
        <end position="841"/>
    </location>
</feature>
<dbReference type="GO" id="GO:0098703">
    <property type="term" value="P:calcium ion import across plasma membrane"/>
    <property type="evidence" value="ECO:0007669"/>
    <property type="project" value="TreeGrafter"/>
</dbReference>
<dbReference type="PANTHER" id="PTHR45628:SF7">
    <property type="entry name" value="VOLTAGE-DEPENDENT CALCIUM CHANNEL TYPE A SUBUNIT ALPHA-1"/>
    <property type="match status" value="1"/>
</dbReference>
<name>A0A9W8TMT0_9PEZI</name>
<evidence type="ECO:0000256" key="9">
    <source>
        <dbReference type="ARBA" id="ARBA00022882"/>
    </source>
</evidence>
<gene>
    <name evidence="20" type="ORF">NPX13_g3869</name>
</gene>
<feature type="region of interest" description="Disordered" evidence="17">
    <location>
        <begin position="1057"/>
        <end position="1087"/>
    </location>
</feature>
<keyword evidence="12 18" id="KW-0472">Membrane</keyword>
<feature type="compositionally biased region" description="Polar residues" evidence="17">
    <location>
        <begin position="2043"/>
        <end position="2079"/>
    </location>
</feature>
<feature type="transmembrane region" description="Helical" evidence="18">
    <location>
        <begin position="1563"/>
        <end position="1581"/>
    </location>
</feature>
<evidence type="ECO:0000259" key="19">
    <source>
        <dbReference type="PROSITE" id="PS50222"/>
    </source>
</evidence>
<keyword evidence="2" id="KW-0813">Transport</keyword>
<feature type="transmembrane region" description="Helical" evidence="18">
    <location>
        <begin position="1450"/>
        <end position="1472"/>
    </location>
</feature>
<feature type="compositionally biased region" description="Polar residues" evidence="17">
    <location>
        <begin position="1107"/>
        <end position="1121"/>
    </location>
</feature>
<keyword evidence="7 18" id="KW-0812">Transmembrane</keyword>
<dbReference type="InterPro" id="IPR050599">
    <property type="entry name" value="VDCC_alpha-1_subunit"/>
</dbReference>
<feature type="transmembrane region" description="Helical" evidence="18">
    <location>
        <begin position="1275"/>
        <end position="1295"/>
    </location>
</feature>
<reference evidence="20" key="1">
    <citation type="submission" date="2022-07" db="EMBL/GenBank/DDBJ databases">
        <title>Genome Sequence of Xylaria arbuscula.</title>
        <authorList>
            <person name="Buettner E."/>
        </authorList>
    </citation>
    <scope>NUCLEOTIDE SEQUENCE</scope>
    <source>
        <strain evidence="20">VT107</strain>
    </source>
</reference>
<dbReference type="InterPro" id="IPR002048">
    <property type="entry name" value="EF_hand_dom"/>
</dbReference>
<feature type="transmembrane region" description="Helical" evidence="18">
    <location>
        <begin position="546"/>
        <end position="566"/>
    </location>
</feature>
<dbReference type="InterPro" id="IPR027359">
    <property type="entry name" value="Volt_channel_dom_sf"/>
</dbReference>
<feature type="region of interest" description="Disordered" evidence="17">
    <location>
        <begin position="2124"/>
        <end position="2144"/>
    </location>
</feature>
<keyword evidence="13" id="KW-0325">Glycoprotein</keyword>
<evidence type="ECO:0000256" key="3">
    <source>
        <dbReference type="ARBA" id="ARBA00022475"/>
    </source>
</evidence>
<feature type="transmembrane region" description="Helical" evidence="18">
    <location>
        <begin position="1238"/>
        <end position="1260"/>
    </location>
</feature>
<feature type="transmembrane region" description="Helical" evidence="18">
    <location>
        <begin position="1593"/>
        <end position="1613"/>
    </location>
</feature>
<dbReference type="Pfam" id="PF00520">
    <property type="entry name" value="Ion_trans"/>
    <property type="match status" value="4"/>
</dbReference>
<proteinExistence type="inferred from homology"/>
<protein>
    <recommendedName>
        <fullName evidence="16">Calcium-channel protein CCH1</fullName>
    </recommendedName>
</protein>
<comment type="caution">
    <text evidence="20">The sequence shown here is derived from an EMBL/GenBank/DDBJ whole genome shotgun (WGS) entry which is preliminary data.</text>
</comment>
<comment type="subcellular location">
    <subcellularLocation>
        <location evidence="1">Cell membrane</location>
        <topology evidence="1">Multi-pass membrane protein</topology>
    </subcellularLocation>
</comment>
<feature type="transmembrane region" description="Helical" evidence="18">
    <location>
        <begin position="1329"/>
        <end position="1355"/>
    </location>
</feature>
<feature type="transmembrane region" description="Helical" evidence="18">
    <location>
        <begin position="1749"/>
        <end position="1768"/>
    </location>
</feature>
<feature type="transmembrane region" description="Helical" evidence="18">
    <location>
        <begin position="1649"/>
        <end position="1674"/>
    </location>
</feature>
<feature type="transmembrane region" description="Helical" evidence="18">
    <location>
        <begin position="793"/>
        <end position="812"/>
    </location>
</feature>
<evidence type="ECO:0000256" key="12">
    <source>
        <dbReference type="ARBA" id="ARBA00023136"/>
    </source>
</evidence>
<feature type="transmembrane region" description="Helical" evidence="18">
    <location>
        <begin position="381"/>
        <end position="405"/>
    </location>
</feature>
<keyword evidence="8" id="KW-0106">Calcium</keyword>
<dbReference type="Proteomes" id="UP001148614">
    <property type="component" value="Unassembled WGS sequence"/>
</dbReference>
<feature type="region of interest" description="Disordered" evidence="17">
    <location>
        <begin position="2043"/>
        <end position="2093"/>
    </location>
</feature>
<feature type="domain" description="EF-hand" evidence="19">
    <location>
        <begin position="1787"/>
        <end position="1822"/>
    </location>
</feature>
<keyword evidence="21" id="KW-1185">Reference proteome</keyword>
<feature type="compositionally biased region" description="Polar residues" evidence="17">
    <location>
        <begin position="1"/>
        <end position="20"/>
    </location>
</feature>
<feature type="transmembrane region" description="Helical" evidence="18">
    <location>
        <begin position="1192"/>
        <end position="1218"/>
    </location>
</feature>
<keyword evidence="3" id="KW-1003">Cell membrane</keyword>
<feature type="transmembrane region" description="Helical" evidence="18">
    <location>
        <begin position="1531"/>
        <end position="1551"/>
    </location>
</feature>
<keyword evidence="14" id="KW-0407">Ion channel</keyword>
<feature type="compositionally biased region" description="Polar residues" evidence="17">
    <location>
        <begin position="259"/>
        <end position="280"/>
    </location>
</feature>
<feature type="transmembrane region" description="Helical" evidence="18">
    <location>
        <begin position="520"/>
        <end position="540"/>
    </location>
</feature>
<feature type="transmembrane region" description="Helical" evidence="18">
    <location>
        <begin position="873"/>
        <end position="901"/>
    </location>
</feature>
<evidence type="ECO:0000256" key="10">
    <source>
        <dbReference type="ARBA" id="ARBA00022989"/>
    </source>
</evidence>
<dbReference type="PANTHER" id="PTHR45628">
    <property type="entry name" value="VOLTAGE-DEPENDENT CALCIUM CHANNEL TYPE A SUBUNIT ALPHA-1"/>
    <property type="match status" value="1"/>
</dbReference>
<keyword evidence="6" id="KW-0107">Calcium channel</keyword>
<dbReference type="EMBL" id="JANPWZ010000509">
    <property type="protein sequence ID" value="KAJ3575926.1"/>
    <property type="molecule type" value="Genomic_DNA"/>
</dbReference>
<dbReference type="GO" id="GO:0008331">
    <property type="term" value="F:high voltage-gated calcium channel activity"/>
    <property type="evidence" value="ECO:0007669"/>
    <property type="project" value="TreeGrafter"/>
</dbReference>
<feature type="transmembrane region" description="Helical" evidence="18">
    <location>
        <begin position="1619"/>
        <end position="1637"/>
    </location>
</feature>
<feature type="region of interest" description="Disordered" evidence="17">
    <location>
        <begin position="1100"/>
        <end position="1124"/>
    </location>
</feature>
<comment type="similarity">
    <text evidence="15">Belongs to the calcium channel alpha-1 subunit (TC 1.A.1.11) family.</text>
</comment>
<evidence type="ECO:0000256" key="4">
    <source>
        <dbReference type="ARBA" id="ARBA00022553"/>
    </source>
</evidence>
<feature type="transmembrane region" description="Helical" evidence="18">
    <location>
        <begin position="763"/>
        <end position="781"/>
    </location>
</feature>
<evidence type="ECO:0000256" key="8">
    <source>
        <dbReference type="ARBA" id="ARBA00022837"/>
    </source>
</evidence>
<evidence type="ECO:0000256" key="11">
    <source>
        <dbReference type="ARBA" id="ARBA00023065"/>
    </source>
</evidence>
<dbReference type="InterPro" id="IPR005821">
    <property type="entry name" value="Ion_trans_dom"/>
</dbReference>
<dbReference type="FunFam" id="1.10.287.70:FF:000118">
    <property type="entry name" value="Calcium channel subunit Cch1"/>
    <property type="match status" value="1"/>
</dbReference>
<sequence>MTGSSTSPRGSQRTSGQSPSLRDLERQRSQQQQQQQQRDSDTAGSLADRNLPAISTYWEGGRFQHEHHEDYDLSPSSPFDVSALQFALPPDIRPPQPTPPEPAPRPANPYVTQTPYYEEAPQDDYFDSDRAPLTSTAQPIAGASLSTPQAESQPRDSFQTVSDIDNSPRPRGRSSHLLGFSLDNQDPRHRSYGDSLVPADHRVSRIQGTSDALHRAGSIVRAMSQRVVNIGGEGESIEQRSRSPSADGRQSTDGRRPSASRTNSHTSQLGVDTSYQSQVYPPSPLEKRGQPDWDAPAPDLPPRRSGPMPNPLKGRSLGIFPPDNFLRRKLCDVLVNPYLEPTLLVLIVLQAILLAVEAANNVNDEEHGRKPLWDPSSAINWAILVLFIIFTVEIVARIIVSGFVLNPAEYSTVDRKRGIRNVISDRYNAVFRPQRQRSVHAPRQEAYGPHTFARSFTMMHSMPETVEEQMRVQLARRAFLRHGFNRLDFVAVVSFWIAFLLSITGIEAKYHLYIFRMLSCLRIIRLLALTNGTAIILRSLKKAAPLLLRVSFLIGFFWLLFAIVGVQSFKSSLSRQCVWLDPQDPNNLTASYTNEMQFCGGYIHNETLKPVVWVKLNKTNTDTDSLSLIPAPGGAKGFICPRNSICLEQKSPYNETVNFDNIIQSLELVFVIMSSNTFSDLMYYTTNSDFQAAALFFGAGIIIMMLWLINLLIAVITSSFQVIREESRASAFTTDQDPLLIDPQEPQVQKVSWLQRLYDKTSLIWVLLIAYETFAQGWRSSDMGEQRKNFIEVSTYLVAALLDIEIVIRIAANWKYFHRNKRNLIDLFLAIANTIILLPPIRNSGQTYAWLTIFQILRVYRVVLAIPITRDLVLLVLGNATGIGNLIIFVFLITFIMAIFAVQLFRGEIPLYDDGGELIEISFYNIFNSFLGMYQILSSENWTSILYNVTSYTTSRSTAWYGAIFLIAWFILAFFILVNMFIAVIQENFDVSEDEKRLEQVKAFLQRKELGSTAGSNVALSEIFSFRKHRQKRNPLDYGPATMEMLLKDAVVREFLDDSPDGAPHQPPNGETPDTETPPPGAMNIEKKPGFLRSVTRSFEKKKQNKEQNPFYSNLQFQGPSDTLDPRQMARQVVSATLERRKAQREYLRRHPTYNNALYIFTPRNPIRRLCQRIVGPGRGTERYDGVEPNKIVWYSFSVFIYAAIIAMVIIASVTTPLYQKMYLEERDLTEASRGNSWFVWVDLAFAVLFTLEAVIKIIADGLFFTPNAYYRSSWGFIDAVVLITLWINVLTLIFNDGSVSRVIGAFKALRALRLLNVSNTARDTFHSLIVVAGWKIISAALVSLSLLIPFAIYALNLFSGALLSCNDGDVERLVDCFGEFESSPSNPDWPLLAPRVADNPFFDFDDFGASLFTLFQIVSQEGWIDVSFAVQSITGIGLQPQDMASRGNALFFVVFNLLGTVFVLTLFISVFMRNYTEQTGVAFLTAEQRTWLELRKLLRQISPSRSSYDESKNKWKRWCYKRAIEKRGKWYTSITIVLVLHLILLLLEYYPEPEWWTHARDFIFLLFTLIYISNIVIRVVGLGWTRFRRSSWDLFSLVAVFGAFVTSLVLIREDDSETFVQLHKGFLVSIVLLLIPRNDALDQLFKTAAASLTTIINLLATWLVFFVVFAIALTQVFSLTRFGPGEDNNVNFRNVPNALILLFRTSLGEGWNAVMEDYAQIRGQLCVQSQSFFESDCGDIAWARTLFIAWNLISMYIFVNLFISLIYESFSYVYQRSSSMVHIDRDEIRRFKEAWRSVDPAGTGFISKEAFPRLLGELSGVFEMRIYEHEDSVSRILEDVRGSDSRPGRHASIATASDLSGVDIQKLNERLALIDVEGVRERRRRYNIFYEEIMVSADPVRGISFTTVLMIMAHYNIISDSKSLRLEEFLRRRARLQRVEEEVNRRIVLGFFDTLYYTRQFRRHMDKKRSGRMTAVPQLDVPEILVDDESDRARDRARATQQRTTLAVPPTPGTSSDFLTVSEGARSHRSWSSGADISTYDTAQTHPLSAPRATSNASGSRPDTSAYSFDIQESSRPSTTRERQGSEVSPAQVRSFLDDSVWAESIRRSATVHTDGLIKLGPRKRRNRNESDGFEASVYLEGT</sequence>
<feature type="region of interest" description="Disordered" evidence="17">
    <location>
        <begin position="232"/>
        <end position="314"/>
    </location>
</feature>
<evidence type="ECO:0000256" key="1">
    <source>
        <dbReference type="ARBA" id="ARBA00004651"/>
    </source>
</evidence>
<feature type="region of interest" description="Disordered" evidence="17">
    <location>
        <begin position="68"/>
        <end position="197"/>
    </location>
</feature>
<evidence type="ECO:0000256" key="5">
    <source>
        <dbReference type="ARBA" id="ARBA00022568"/>
    </source>
</evidence>
<evidence type="ECO:0000256" key="18">
    <source>
        <dbReference type="SAM" id="Phobius"/>
    </source>
</evidence>
<evidence type="ECO:0000256" key="14">
    <source>
        <dbReference type="ARBA" id="ARBA00023303"/>
    </source>
</evidence>